<dbReference type="RefSeq" id="WP_037592071.1">
    <property type="nucleotide sequence ID" value="NZ_JADFAX010000003.1"/>
</dbReference>
<dbReference type="InterPro" id="IPR036610">
    <property type="entry name" value="PEBP-like_sf"/>
</dbReference>
<reference evidence="1 2" key="1">
    <citation type="submission" date="2019-11" db="EMBL/GenBank/DDBJ databases">
        <title>Streptococcus uberis isolated from clinical mastitis cases on a southeastern Queensland dairy.</title>
        <authorList>
            <person name="Workentine M.L."/>
            <person name="Price R."/>
            <person name="Olchowy T."/>
        </authorList>
    </citation>
    <scope>NUCLEOTIDE SEQUENCE [LARGE SCALE GENOMIC DNA]</scope>
    <source>
        <strain evidence="1 2">OLC4459-A17</strain>
    </source>
</reference>
<dbReference type="AlphaFoldDB" id="A0A6L6G7K0"/>
<dbReference type="Pfam" id="PF01161">
    <property type="entry name" value="PBP"/>
    <property type="match status" value="1"/>
</dbReference>
<dbReference type="EMBL" id="WLXI01000013">
    <property type="protein sequence ID" value="MTD01107.1"/>
    <property type="molecule type" value="Genomic_DNA"/>
</dbReference>
<gene>
    <name evidence="1" type="ORF">GKS16_02260</name>
</gene>
<organism evidence="1 2">
    <name type="scientific">Streptococcus uberis</name>
    <dbReference type="NCBI Taxonomy" id="1349"/>
    <lineage>
        <taxon>Bacteria</taxon>
        <taxon>Bacillati</taxon>
        <taxon>Bacillota</taxon>
        <taxon>Bacilli</taxon>
        <taxon>Lactobacillales</taxon>
        <taxon>Streptococcaceae</taxon>
        <taxon>Streptococcus</taxon>
    </lineage>
</organism>
<dbReference type="Gene3D" id="3.90.280.10">
    <property type="entry name" value="PEBP-like"/>
    <property type="match status" value="1"/>
</dbReference>
<dbReference type="SUPFAM" id="SSF49777">
    <property type="entry name" value="PEBP-like"/>
    <property type="match status" value="1"/>
</dbReference>
<evidence type="ECO:0000313" key="2">
    <source>
        <dbReference type="Proteomes" id="UP000483839"/>
    </source>
</evidence>
<proteinExistence type="predicted"/>
<evidence type="ECO:0000313" key="1">
    <source>
        <dbReference type="EMBL" id="MTD01107.1"/>
    </source>
</evidence>
<accession>A0A6L6G7K0</accession>
<dbReference type="CDD" id="cd00865">
    <property type="entry name" value="PEBP_bact_arch"/>
    <property type="match status" value="1"/>
</dbReference>
<sequence>MKLSHAFVDAILPDAYAKKASETIHGMAIKSFPFQISDLPEGTKSLAWTFIDYDAVPVCGFPYIHWLVANVPVQMTTIPENFSIEDSHHLEGKNSLVSKFLPEQVKSIDQQYIGPKPPDKDHRYHLTVYALDDMLSLENGFFLNHLYDEVAKHQLAKAELILVGEY</sequence>
<name>A0A6L6G7K0_STRUB</name>
<dbReference type="Proteomes" id="UP000483839">
    <property type="component" value="Unassembled WGS sequence"/>
</dbReference>
<dbReference type="InterPro" id="IPR008914">
    <property type="entry name" value="PEBP"/>
</dbReference>
<dbReference type="NCBIfam" id="TIGR00481">
    <property type="entry name" value="YbhB/YbcL family Raf kinase inhibitor-like protein"/>
    <property type="match status" value="1"/>
</dbReference>
<comment type="caution">
    <text evidence="1">The sequence shown here is derived from an EMBL/GenBank/DDBJ whole genome shotgun (WGS) entry which is preliminary data.</text>
</comment>
<protein>
    <submittedName>
        <fullName evidence="1">YbhB/YbcL family Raf kinase inhibitor-like protein</fullName>
    </submittedName>
</protein>
<dbReference type="PANTHER" id="PTHR30289:SF1">
    <property type="entry name" value="PEBP (PHOSPHATIDYLETHANOLAMINE-BINDING PROTEIN) FAMILY PROTEIN"/>
    <property type="match status" value="1"/>
</dbReference>
<dbReference type="GeneID" id="93826298"/>
<dbReference type="InterPro" id="IPR005247">
    <property type="entry name" value="YbhB_YbcL/LppC-like"/>
</dbReference>
<dbReference type="PANTHER" id="PTHR30289">
    <property type="entry name" value="UNCHARACTERIZED PROTEIN YBCL-RELATED"/>
    <property type="match status" value="1"/>
</dbReference>